<organism evidence="1 2">
    <name type="scientific">Actinomadura namibiensis</name>
    <dbReference type="NCBI Taxonomy" id="182080"/>
    <lineage>
        <taxon>Bacteria</taxon>
        <taxon>Bacillati</taxon>
        <taxon>Actinomycetota</taxon>
        <taxon>Actinomycetes</taxon>
        <taxon>Streptosporangiales</taxon>
        <taxon>Thermomonosporaceae</taxon>
        <taxon>Actinomadura</taxon>
    </lineage>
</organism>
<dbReference type="EMBL" id="JACJIA010000003">
    <property type="protein sequence ID" value="MBA8951065.1"/>
    <property type="molecule type" value="Genomic_DNA"/>
</dbReference>
<dbReference type="AlphaFoldDB" id="A0A7W3LMW3"/>
<keyword evidence="2" id="KW-1185">Reference proteome</keyword>
<name>A0A7W3LMW3_ACTNM</name>
<protein>
    <submittedName>
        <fullName evidence="1">Uncharacterized protein</fullName>
    </submittedName>
</protein>
<reference evidence="1 2" key="1">
    <citation type="submission" date="2020-08" db="EMBL/GenBank/DDBJ databases">
        <title>Genomic Encyclopedia of Type Strains, Phase IV (KMG-IV): sequencing the most valuable type-strain genomes for metagenomic binning, comparative biology and taxonomic classification.</title>
        <authorList>
            <person name="Goeker M."/>
        </authorList>
    </citation>
    <scope>NUCLEOTIDE SEQUENCE [LARGE SCALE GENOMIC DNA]</scope>
    <source>
        <strain evidence="1 2">DSM 44197</strain>
    </source>
</reference>
<accession>A0A7W3LMW3</accession>
<dbReference type="RefSeq" id="WP_182843452.1">
    <property type="nucleotide sequence ID" value="NZ_BAAALP010000009.1"/>
</dbReference>
<gene>
    <name evidence="1" type="ORF">HNR61_002696</name>
</gene>
<evidence type="ECO:0000313" key="2">
    <source>
        <dbReference type="Proteomes" id="UP000572680"/>
    </source>
</evidence>
<proteinExistence type="predicted"/>
<dbReference type="Proteomes" id="UP000572680">
    <property type="component" value="Unassembled WGS sequence"/>
</dbReference>
<sequence length="58" mass="6149">MSVHRELSRAIEIVKAAYEEAMRTHGLLPSAIELISSYAEANLAALNGLPDGAADDVP</sequence>
<comment type="caution">
    <text evidence="1">The sequence shown here is derived from an EMBL/GenBank/DDBJ whole genome shotgun (WGS) entry which is preliminary data.</text>
</comment>
<evidence type="ECO:0000313" key="1">
    <source>
        <dbReference type="EMBL" id="MBA8951065.1"/>
    </source>
</evidence>